<dbReference type="SUPFAM" id="SSF103032">
    <property type="entry name" value="Hypothetical protein YwqG"/>
    <property type="match status" value="1"/>
</dbReference>
<dbReference type="EMBL" id="JAAIWM010000007">
    <property type="protein sequence ID" value="NEY73401.1"/>
    <property type="molecule type" value="Genomic_DNA"/>
</dbReference>
<evidence type="ECO:0008006" key="3">
    <source>
        <dbReference type="Google" id="ProtNLM"/>
    </source>
</evidence>
<keyword evidence="2" id="KW-1185">Reference proteome</keyword>
<dbReference type="Proteomes" id="UP000481043">
    <property type="component" value="Unassembled WGS sequence"/>
</dbReference>
<organism evidence="1 2">
    <name type="scientific">Bacillus mesophilus</name>
    <dbReference type="NCBI Taxonomy" id="1808955"/>
    <lineage>
        <taxon>Bacteria</taxon>
        <taxon>Bacillati</taxon>
        <taxon>Bacillota</taxon>
        <taxon>Bacilli</taxon>
        <taxon>Bacillales</taxon>
        <taxon>Bacillaceae</taxon>
        <taxon>Bacillus</taxon>
    </lineage>
</organism>
<evidence type="ECO:0000313" key="1">
    <source>
        <dbReference type="EMBL" id="NEY73401.1"/>
    </source>
</evidence>
<protein>
    <recommendedName>
        <fullName evidence="3">DUF1963 domain-containing protein</fullName>
    </recommendedName>
</protein>
<name>A0A6M0QAI4_9BACI</name>
<reference evidence="1 2" key="1">
    <citation type="submission" date="2020-02" db="EMBL/GenBank/DDBJ databases">
        <title>Bacillus aquiflavi sp. nov., isolated from yellow water of strong flavor Chinese baijiu in Yibin region of China.</title>
        <authorList>
            <person name="Xie J."/>
        </authorList>
    </citation>
    <scope>NUCLEOTIDE SEQUENCE [LARGE SCALE GENOMIC DNA]</scope>
    <source>
        <strain evidence="1 2">SA4</strain>
    </source>
</reference>
<comment type="caution">
    <text evidence="1">The sequence shown here is derived from an EMBL/GenBank/DDBJ whole genome shotgun (WGS) entry which is preliminary data.</text>
</comment>
<dbReference type="AlphaFoldDB" id="A0A6M0QAI4"/>
<evidence type="ECO:0000313" key="2">
    <source>
        <dbReference type="Proteomes" id="UP000481043"/>
    </source>
</evidence>
<dbReference type="InterPro" id="IPR035948">
    <property type="entry name" value="YwqG-like_sf"/>
</dbReference>
<sequence length="229" mass="26311">MDVCYALDIEENDTESSCPSFVGGKPNLPLEQAVPECQLCSSQLTFFFQISFPYNHKWEDLSMAVFACTSCVHKEYLIPEMLEGVLEGINIPKGFLTVYQRNFRILVFRTGEAVTKDTYQEKIKYKPIKLRVTNDLDIYTDKLGGNPNWLLDNEAPAMYDGNPMFFLMQILEDYKFEILSDASPQIKLDLNGEPAPSQENYYELFLGNNLYFFGTEDKTNSMVYLISQI</sequence>
<accession>A0A6M0QAI4</accession>
<proteinExistence type="predicted"/>
<dbReference type="RefSeq" id="WP_163180917.1">
    <property type="nucleotide sequence ID" value="NZ_JAAIWM010000007.1"/>
</dbReference>
<gene>
    <name evidence="1" type="ORF">G4D63_16830</name>
</gene>